<dbReference type="Gene3D" id="1.10.510.10">
    <property type="entry name" value="Transferase(Phosphotransferase) domain 1"/>
    <property type="match status" value="1"/>
</dbReference>
<dbReference type="InterPro" id="IPR011009">
    <property type="entry name" value="Kinase-like_dom_sf"/>
</dbReference>
<feature type="domain" description="Protein kinase" evidence="1">
    <location>
        <begin position="16"/>
        <end position="309"/>
    </location>
</feature>
<dbReference type="RefSeq" id="WP_250929946.1">
    <property type="nucleotide sequence ID" value="NZ_JAMQBK010000044.1"/>
</dbReference>
<protein>
    <submittedName>
        <fullName evidence="2">Protein kinase</fullName>
    </submittedName>
</protein>
<sequence length="450" mass="50467">MNKFDKVLLERGWIRDEQIAADKAGNQSHAFLARRVTDPEDGFGYILKKLRRQNVADRRAMFCAEIRAMGLLDHPGVLPVEDTNAEDYESSEDLYLITRRVMGHDLEDFVAQGLVFEEALQLTIGVLDIIKHCHSRGIVHRDIKPCHVFADAGEYESPVLIDFGLAYIDDNQPSGATTVIGQRKGNRFLVGPEHSPGTSLTTRNDTTDICQCVGLLFYALTGDEPGILLDEIGQKPHERARAKLDSGIDKWKRETLEQIFDKGFEWHPDRRWASADVLLEQVRHLLNASVSPDERLKLETEELVRQSQIQAKLDVHNQGKDMSKKLLDLVERILVPIAEGSASILKVDTTDRALDFSFPADNEGMAQKTISFRHRHGQAGGLSLSVRTAIEDSCFVVTLQPYTGASIIFPNDQPVELGRWQIGDRGFLDQARSPLQQNLLAAIDELLRKG</sequence>
<keyword evidence="2" id="KW-0418">Kinase</keyword>
<evidence type="ECO:0000313" key="3">
    <source>
        <dbReference type="Proteomes" id="UP001202961"/>
    </source>
</evidence>
<keyword evidence="2" id="KW-0808">Transferase</keyword>
<evidence type="ECO:0000313" key="2">
    <source>
        <dbReference type="EMBL" id="MCM2372311.1"/>
    </source>
</evidence>
<dbReference type="Proteomes" id="UP001202961">
    <property type="component" value="Unassembled WGS sequence"/>
</dbReference>
<name>A0ABT0U7I0_9BACT</name>
<reference evidence="2 3" key="1">
    <citation type="journal article" date="2022" name="Syst. Appl. Microbiol.">
        <title>Rhodopirellula aestuarii sp. nov., a novel member of the genus Rhodopirellula isolated from brackish sediments collected in the Tagus River estuary, Portugal.</title>
        <authorList>
            <person name="Vitorino I.R."/>
            <person name="Klimek D."/>
            <person name="Calusinska M."/>
            <person name="Lobo-da-Cunha A."/>
            <person name="Vasconcelos V."/>
            <person name="Lage O.M."/>
        </authorList>
    </citation>
    <scope>NUCLEOTIDE SEQUENCE [LARGE SCALE GENOMIC DNA]</scope>
    <source>
        <strain evidence="2 3">ICT_H3.1</strain>
    </source>
</reference>
<keyword evidence="3" id="KW-1185">Reference proteome</keyword>
<dbReference type="SMART" id="SM00220">
    <property type="entry name" value="S_TKc"/>
    <property type="match status" value="1"/>
</dbReference>
<evidence type="ECO:0000259" key="1">
    <source>
        <dbReference type="PROSITE" id="PS50011"/>
    </source>
</evidence>
<dbReference type="EMBL" id="JAMQBK010000044">
    <property type="protein sequence ID" value="MCM2372311.1"/>
    <property type="molecule type" value="Genomic_DNA"/>
</dbReference>
<dbReference type="Pfam" id="PF00069">
    <property type="entry name" value="Pkinase"/>
    <property type="match status" value="1"/>
</dbReference>
<dbReference type="SUPFAM" id="SSF56112">
    <property type="entry name" value="Protein kinase-like (PK-like)"/>
    <property type="match status" value="1"/>
</dbReference>
<organism evidence="2 3">
    <name type="scientific">Aporhodopirellula aestuarii</name>
    <dbReference type="NCBI Taxonomy" id="2950107"/>
    <lineage>
        <taxon>Bacteria</taxon>
        <taxon>Pseudomonadati</taxon>
        <taxon>Planctomycetota</taxon>
        <taxon>Planctomycetia</taxon>
        <taxon>Pirellulales</taxon>
        <taxon>Pirellulaceae</taxon>
        <taxon>Aporhodopirellula</taxon>
    </lineage>
</organism>
<dbReference type="PROSITE" id="PS50011">
    <property type="entry name" value="PROTEIN_KINASE_DOM"/>
    <property type="match status" value="1"/>
</dbReference>
<accession>A0ABT0U7I0</accession>
<dbReference type="GO" id="GO:0016301">
    <property type="term" value="F:kinase activity"/>
    <property type="evidence" value="ECO:0007669"/>
    <property type="project" value="UniProtKB-KW"/>
</dbReference>
<dbReference type="PANTHER" id="PTHR44167:SF24">
    <property type="entry name" value="SERINE_THREONINE-PROTEIN KINASE CHK2"/>
    <property type="match status" value="1"/>
</dbReference>
<proteinExistence type="predicted"/>
<dbReference type="PANTHER" id="PTHR44167">
    <property type="entry name" value="OVARIAN-SPECIFIC SERINE/THREONINE-PROTEIN KINASE LOK-RELATED"/>
    <property type="match status" value="1"/>
</dbReference>
<comment type="caution">
    <text evidence="2">The sequence shown here is derived from an EMBL/GenBank/DDBJ whole genome shotgun (WGS) entry which is preliminary data.</text>
</comment>
<gene>
    <name evidence="2" type="ORF">NB063_17020</name>
</gene>
<dbReference type="InterPro" id="IPR000719">
    <property type="entry name" value="Prot_kinase_dom"/>
</dbReference>